<organism evidence="4">
    <name type="scientific">marine metagenome</name>
    <dbReference type="NCBI Taxonomy" id="408172"/>
    <lineage>
        <taxon>unclassified sequences</taxon>
        <taxon>metagenomes</taxon>
        <taxon>ecological metagenomes</taxon>
    </lineage>
</organism>
<dbReference type="CDD" id="cd00586">
    <property type="entry name" value="4HBT"/>
    <property type="match status" value="1"/>
</dbReference>
<dbReference type="InterPro" id="IPR050563">
    <property type="entry name" value="4-hydroxybenzoyl-CoA_TE"/>
</dbReference>
<evidence type="ECO:0000256" key="2">
    <source>
        <dbReference type="ARBA" id="ARBA00022801"/>
    </source>
</evidence>
<dbReference type="NCBIfam" id="TIGR02799">
    <property type="entry name" value="thio_ybgC"/>
    <property type="match status" value="1"/>
</dbReference>
<dbReference type="Gene3D" id="3.10.129.10">
    <property type="entry name" value="Hotdog Thioesterase"/>
    <property type="match status" value="1"/>
</dbReference>
<dbReference type="AlphaFoldDB" id="A0A381R1Z6"/>
<reference evidence="4" key="1">
    <citation type="submission" date="2018-05" db="EMBL/GenBank/DDBJ databases">
        <authorList>
            <person name="Lanie J.A."/>
            <person name="Ng W.-L."/>
            <person name="Kazmierczak K.M."/>
            <person name="Andrzejewski T.M."/>
            <person name="Davidsen T.M."/>
            <person name="Wayne K.J."/>
            <person name="Tettelin H."/>
            <person name="Glass J.I."/>
            <person name="Rusch D."/>
            <person name="Podicherti R."/>
            <person name="Tsui H.-C.T."/>
            <person name="Winkler M.E."/>
        </authorList>
    </citation>
    <scope>NUCLEOTIDE SEQUENCE</scope>
</reference>
<protein>
    <recommendedName>
        <fullName evidence="3">Thioesterase domain-containing protein</fullName>
    </recommendedName>
</protein>
<gene>
    <name evidence="4" type="ORF">METZ01_LOCUS38590</name>
</gene>
<comment type="similarity">
    <text evidence="1">Belongs to the 4-hydroxybenzoyl-CoA thioesterase family.</text>
</comment>
<dbReference type="InterPro" id="IPR029069">
    <property type="entry name" value="HotDog_dom_sf"/>
</dbReference>
<dbReference type="GO" id="GO:0047617">
    <property type="term" value="F:fatty acyl-CoA hydrolase activity"/>
    <property type="evidence" value="ECO:0007669"/>
    <property type="project" value="TreeGrafter"/>
</dbReference>
<dbReference type="SUPFAM" id="SSF54637">
    <property type="entry name" value="Thioesterase/thiol ester dehydrase-isomerase"/>
    <property type="match status" value="1"/>
</dbReference>
<keyword evidence="2" id="KW-0378">Hydrolase</keyword>
<evidence type="ECO:0000313" key="4">
    <source>
        <dbReference type="EMBL" id="SUZ85736.1"/>
    </source>
</evidence>
<feature type="domain" description="Thioesterase" evidence="3">
    <location>
        <begin position="16"/>
        <end position="101"/>
    </location>
</feature>
<dbReference type="NCBIfam" id="TIGR00051">
    <property type="entry name" value="YbgC/FadM family acyl-CoA thioesterase"/>
    <property type="match status" value="1"/>
</dbReference>
<dbReference type="Pfam" id="PF03061">
    <property type="entry name" value="4HBT"/>
    <property type="match status" value="1"/>
</dbReference>
<evidence type="ECO:0000259" key="3">
    <source>
        <dbReference type="Pfam" id="PF03061"/>
    </source>
</evidence>
<name>A0A381R1Z6_9ZZZZ</name>
<dbReference type="PANTHER" id="PTHR31793">
    <property type="entry name" value="4-HYDROXYBENZOYL-COA THIOESTERASE FAMILY MEMBER"/>
    <property type="match status" value="1"/>
</dbReference>
<dbReference type="InterPro" id="IPR014166">
    <property type="entry name" value="Tol-Pal_acyl-CoA_thioesterase"/>
</dbReference>
<dbReference type="EMBL" id="UINC01001649">
    <property type="protein sequence ID" value="SUZ85736.1"/>
    <property type="molecule type" value="Genomic_DNA"/>
</dbReference>
<dbReference type="FunFam" id="3.10.129.10:FF:000004">
    <property type="entry name" value="Tol-pal system-associated acyl-CoA thioesterase"/>
    <property type="match status" value="1"/>
</dbReference>
<sequence>MHILPIKVYYEDTDAQGVVYYANYLKFFERARTEYLREIGYEQKDLMEQGAIFVVREVAIEFKKPAYLDQQIEVHTRIIKAGKVSFDFTQEVFTDEGNLLCGGIVKCGCLSLKNFKPKALPSKLYQGMKSLL</sequence>
<accession>A0A381R1Z6</accession>
<dbReference type="PIRSF" id="PIRSF003230">
    <property type="entry name" value="YbgC"/>
    <property type="match status" value="1"/>
</dbReference>
<proteinExistence type="inferred from homology"/>
<dbReference type="PANTHER" id="PTHR31793:SF37">
    <property type="entry name" value="ACYL-COA THIOESTER HYDROLASE YBGC"/>
    <property type="match status" value="1"/>
</dbReference>
<dbReference type="InterPro" id="IPR006684">
    <property type="entry name" value="YbgC/YbaW"/>
</dbReference>
<evidence type="ECO:0000256" key="1">
    <source>
        <dbReference type="ARBA" id="ARBA00005953"/>
    </source>
</evidence>
<dbReference type="InterPro" id="IPR006683">
    <property type="entry name" value="Thioestr_dom"/>
</dbReference>